<dbReference type="AlphaFoldDB" id="A0A8G1S2N9"/>
<evidence type="ECO:0000313" key="5">
    <source>
        <dbReference type="Proteomes" id="UP000249789"/>
    </source>
</evidence>
<dbReference type="EMBL" id="KZ824622">
    <property type="protein sequence ID" value="RAK82315.1"/>
    <property type="molecule type" value="Genomic_DNA"/>
</dbReference>
<feature type="domain" description="UPF0261" evidence="3">
    <location>
        <begin position="225"/>
        <end position="441"/>
    </location>
</feature>
<dbReference type="Proteomes" id="UP000249789">
    <property type="component" value="Unassembled WGS sequence"/>
</dbReference>
<evidence type="ECO:0000259" key="3">
    <source>
        <dbReference type="Pfam" id="PF23189"/>
    </source>
</evidence>
<dbReference type="InterPro" id="IPR051353">
    <property type="entry name" value="Tobamovirus_resist_UPF0261"/>
</dbReference>
<evidence type="ECO:0000256" key="1">
    <source>
        <dbReference type="SAM" id="MobiDB-lite"/>
    </source>
</evidence>
<dbReference type="CDD" id="cd15488">
    <property type="entry name" value="Tm-1-like"/>
    <property type="match status" value="1"/>
</dbReference>
<protein>
    <submittedName>
        <fullName evidence="4">UPF0261-domain-containing protein</fullName>
    </submittedName>
</protein>
<gene>
    <name evidence="4" type="ORF">BO72DRAFT_523662</name>
</gene>
<proteinExistence type="predicted"/>
<dbReference type="VEuPathDB" id="FungiDB:BO72DRAFT_523662"/>
<dbReference type="Pfam" id="PF23189">
    <property type="entry name" value="UPF0261_C"/>
    <property type="match status" value="1"/>
</dbReference>
<reference evidence="4 5" key="1">
    <citation type="submission" date="2018-02" db="EMBL/GenBank/DDBJ databases">
        <title>The genomes of Aspergillus section Nigri reveals drivers in fungal speciation.</title>
        <authorList>
            <consortium name="DOE Joint Genome Institute"/>
            <person name="Vesth T.C."/>
            <person name="Nybo J."/>
            <person name="Theobald S."/>
            <person name="Brandl J."/>
            <person name="Frisvad J.C."/>
            <person name="Nielsen K.F."/>
            <person name="Lyhne E.K."/>
            <person name="Kogle M.E."/>
            <person name="Kuo A."/>
            <person name="Riley R."/>
            <person name="Clum A."/>
            <person name="Nolan M."/>
            <person name="Lipzen A."/>
            <person name="Salamov A."/>
            <person name="Henrissat B."/>
            <person name="Wiebenga A."/>
            <person name="De vries R.P."/>
            <person name="Grigoriev I.V."/>
            <person name="Mortensen U.H."/>
            <person name="Andersen M.R."/>
            <person name="Baker S.E."/>
        </authorList>
    </citation>
    <scope>NUCLEOTIDE SEQUENCE [LARGE SCALE GENOMIC DNA]</scope>
    <source>
        <strain evidence="4 5">CBS 313.89</strain>
    </source>
</reference>
<dbReference type="PANTHER" id="PTHR31862">
    <property type="entry name" value="UPF0261 DOMAIN PROTEIN (AFU_ORTHOLOGUE AFUA_1G10120)"/>
    <property type="match status" value="1"/>
</dbReference>
<dbReference type="Gene3D" id="3.40.50.12030">
    <property type="entry name" value="Uncharacterised protein family UPF0261, NC domain"/>
    <property type="match status" value="1"/>
</dbReference>
<dbReference type="Gene3D" id="3.40.50.12020">
    <property type="entry name" value="Uncharacterised protein family UPF0261, NN domain"/>
    <property type="match status" value="1"/>
</dbReference>
<keyword evidence="5" id="KW-1185">Reference proteome</keyword>
<evidence type="ECO:0000259" key="2">
    <source>
        <dbReference type="Pfam" id="PF06792"/>
    </source>
</evidence>
<dbReference type="InterPro" id="IPR044122">
    <property type="entry name" value="UPF0261_N"/>
</dbReference>
<dbReference type="OrthoDB" id="10264588at2759"/>
<name>A0A8G1S2N9_9EURO</name>
<feature type="domain" description="UPF0261" evidence="2">
    <location>
        <begin position="5"/>
        <end position="189"/>
    </location>
</feature>
<feature type="region of interest" description="Disordered" evidence="1">
    <location>
        <begin position="191"/>
        <end position="218"/>
    </location>
</feature>
<evidence type="ECO:0000313" key="4">
    <source>
        <dbReference type="EMBL" id="RAK82315.1"/>
    </source>
</evidence>
<dbReference type="PANTHER" id="PTHR31862:SF1">
    <property type="entry name" value="UPF0261 DOMAIN PROTEIN (AFU_ORTHOLOGUE AFUA_1G10120)"/>
    <property type="match status" value="1"/>
</dbReference>
<sequence length="491" mass="52627">MTDHPTILLIGTCDTKWAELQHTRQQLLSSPVHPSPSVILLDIGREPSHHEEITIPHPSLPSPCDIDIKNDDHEPKDWASLPRQSYLEAATARTRRTIAHLRTLNQLHGILALGGSCGTTVATAAMRAACPLGFPKVMVSTMASGDIGPYVEETDLTMMYSVVDIAGTNSILTRILDNAAAAAAAMAAVQFRREQQQQQQHHHHHRHPQDNPAAAPELQRAAPPKRIGITMFGVTTPCVTAIQSLLAASPTATEVFIFHATGAGGKAMERLVREGGLDAVIDLTTSEVVDELVGGVLSAGPERLDAAAAAGIPQVVSVGACDMVNYGPPGTVPERFRGRRIWEHNPTVTLVRTSPAENEEVGAFMVGKLRRAKVPEKVVVVLPTRGLSMLDVEGGVYWDPEADGVLFRTVEEGLKGSGVEVVRREEEINDPAFARGLVEGLGRATVSTIPARPNIDPSGIKHSTAVIGIWCDISICRSAVTAASIRRILIP</sequence>
<dbReference type="RefSeq" id="XP_040806325.1">
    <property type="nucleotide sequence ID" value="XM_040949793.1"/>
</dbReference>
<dbReference type="InterPro" id="IPR056778">
    <property type="entry name" value="UPF0261_C"/>
</dbReference>
<accession>A0A8G1S2N9</accession>
<dbReference type="Pfam" id="PF06792">
    <property type="entry name" value="UPF0261"/>
    <property type="match status" value="1"/>
</dbReference>
<organism evidence="4 5">
    <name type="scientific">Aspergillus fijiensis CBS 313.89</name>
    <dbReference type="NCBI Taxonomy" id="1448319"/>
    <lineage>
        <taxon>Eukaryota</taxon>
        <taxon>Fungi</taxon>
        <taxon>Dikarya</taxon>
        <taxon>Ascomycota</taxon>
        <taxon>Pezizomycotina</taxon>
        <taxon>Eurotiomycetes</taxon>
        <taxon>Eurotiomycetidae</taxon>
        <taxon>Eurotiales</taxon>
        <taxon>Aspergillaceae</taxon>
        <taxon>Aspergillus</taxon>
    </lineage>
</organism>
<dbReference type="GeneID" id="63867128"/>